<dbReference type="InterPro" id="IPR024072">
    <property type="entry name" value="DHFR-like_dom_sf"/>
</dbReference>
<evidence type="ECO:0000313" key="3">
    <source>
        <dbReference type="EMBL" id="GHF46947.1"/>
    </source>
</evidence>
<comment type="caution">
    <text evidence="3">The sequence shown here is derived from an EMBL/GenBank/DDBJ whole genome shotgun (WGS) entry which is preliminary data.</text>
</comment>
<dbReference type="Pfam" id="PF01872">
    <property type="entry name" value="RibD_C"/>
    <property type="match status" value="1"/>
</dbReference>
<accession>A0ABQ3JR09</accession>
<evidence type="ECO:0000313" key="4">
    <source>
        <dbReference type="Proteomes" id="UP000619376"/>
    </source>
</evidence>
<gene>
    <name evidence="3" type="ORF">GCM10017781_24280</name>
</gene>
<organism evidence="3 4">
    <name type="scientific">Deinococcus metalli</name>
    <dbReference type="NCBI Taxonomy" id="1141878"/>
    <lineage>
        <taxon>Bacteria</taxon>
        <taxon>Thermotogati</taxon>
        <taxon>Deinococcota</taxon>
        <taxon>Deinococci</taxon>
        <taxon>Deinococcales</taxon>
        <taxon>Deinococcaceae</taxon>
        <taxon>Deinococcus</taxon>
    </lineage>
</organism>
<dbReference type="SUPFAM" id="SSF53597">
    <property type="entry name" value="Dihydrofolate reductase-like"/>
    <property type="match status" value="1"/>
</dbReference>
<feature type="region of interest" description="Disordered" evidence="1">
    <location>
        <begin position="1"/>
        <end position="23"/>
    </location>
</feature>
<dbReference type="Proteomes" id="UP000619376">
    <property type="component" value="Unassembled WGS sequence"/>
</dbReference>
<dbReference type="EMBL" id="BNAJ01000005">
    <property type="protein sequence ID" value="GHF46947.1"/>
    <property type="molecule type" value="Genomic_DNA"/>
</dbReference>
<feature type="domain" description="Bacterial bifunctional deaminase-reductase C-terminal" evidence="2">
    <location>
        <begin position="30"/>
        <end position="75"/>
    </location>
</feature>
<evidence type="ECO:0000256" key="1">
    <source>
        <dbReference type="SAM" id="MobiDB-lite"/>
    </source>
</evidence>
<dbReference type="Gene3D" id="3.40.430.10">
    <property type="entry name" value="Dihydrofolate Reductase, subunit A"/>
    <property type="match status" value="1"/>
</dbReference>
<keyword evidence="4" id="KW-1185">Reference proteome</keyword>
<dbReference type="InterPro" id="IPR002734">
    <property type="entry name" value="RibDG_C"/>
</dbReference>
<name>A0ABQ3JR09_9DEIO</name>
<proteinExistence type="predicted"/>
<sequence>MGRAAALRREHRVRPDAPPARHAAAGKDVVLMGADVSRQALRAGRVDELQLHVANLLLGAGRPLFTHLGGPVALERLRALPTPAATHLHYRVLKEG</sequence>
<evidence type="ECO:0000259" key="2">
    <source>
        <dbReference type="Pfam" id="PF01872"/>
    </source>
</evidence>
<protein>
    <recommendedName>
        <fullName evidence="2">Bacterial bifunctional deaminase-reductase C-terminal domain-containing protein</fullName>
    </recommendedName>
</protein>
<reference evidence="4" key="1">
    <citation type="journal article" date="2019" name="Int. J. Syst. Evol. Microbiol.">
        <title>The Global Catalogue of Microorganisms (GCM) 10K type strain sequencing project: providing services to taxonomists for standard genome sequencing and annotation.</title>
        <authorList>
            <consortium name="The Broad Institute Genomics Platform"/>
            <consortium name="The Broad Institute Genome Sequencing Center for Infectious Disease"/>
            <person name="Wu L."/>
            <person name="Ma J."/>
        </authorList>
    </citation>
    <scope>NUCLEOTIDE SEQUENCE [LARGE SCALE GENOMIC DNA]</scope>
    <source>
        <strain evidence="4">CGMCC 1.18437</strain>
    </source>
</reference>